<dbReference type="InterPro" id="IPR011626">
    <property type="entry name" value="Alpha-macroglobulin_TED"/>
</dbReference>
<dbReference type="InterPro" id="IPR000020">
    <property type="entry name" value="Anaphylatoxin/fibulin"/>
</dbReference>
<dbReference type="InterPro" id="IPR011625">
    <property type="entry name" value="A2M_N_BRD"/>
</dbReference>
<feature type="domain" description="NTR" evidence="7">
    <location>
        <begin position="1583"/>
        <end position="1730"/>
    </location>
</feature>
<dbReference type="PROSITE" id="PS01178">
    <property type="entry name" value="ANAPHYLATOXIN_2"/>
    <property type="match status" value="1"/>
</dbReference>
<dbReference type="CDD" id="cd00017">
    <property type="entry name" value="ANATO"/>
    <property type="match status" value="1"/>
</dbReference>
<reference evidence="8" key="1">
    <citation type="submission" date="2021-01" db="EMBL/GenBank/DDBJ databases">
        <title>A chromosome-scale assembly of European eel, Anguilla anguilla.</title>
        <authorList>
            <person name="Henkel C."/>
            <person name="Jong-Raadsen S.A."/>
            <person name="Dufour S."/>
            <person name="Weltzien F.-A."/>
            <person name="Palstra A.P."/>
            <person name="Pelster B."/>
            <person name="Spaink H.P."/>
            <person name="Van Den Thillart G.E."/>
            <person name="Jansen H."/>
            <person name="Zahm M."/>
            <person name="Klopp C."/>
            <person name="Cedric C."/>
            <person name="Louis A."/>
            <person name="Berthelot C."/>
            <person name="Parey E."/>
            <person name="Roest Crollius H."/>
            <person name="Montfort J."/>
            <person name="Robinson-Rechavi M."/>
            <person name="Bucao C."/>
            <person name="Bouchez O."/>
            <person name="Gislard M."/>
            <person name="Lluch J."/>
            <person name="Milhes M."/>
            <person name="Lampietro C."/>
            <person name="Lopez Roques C."/>
            <person name="Donnadieu C."/>
            <person name="Braasch I."/>
            <person name="Desvignes T."/>
            <person name="Postlethwait J."/>
            <person name="Bobe J."/>
            <person name="Guiguen Y."/>
            <person name="Dirks R."/>
        </authorList>
    </citation>
    <scope>NUCLEOTIDE SEQUENCE</scope>
    <source>
        <strain evidence="8">Tag_6206</strain>
        <tissue evidence="8">Liver</tissue>
    </source>
</reference>
<dbReference type="FunFam" id="2.60.40.10:FF:000155">
    <property type="entry name" value="complement C3 isoform X1"/>
    <property type="match status" value="1"/>
</dbReference>
<sequence>MEAVGVRALWFFTLFYTFEAQFTNFNVRPRWPHRNSFRRWPVRHHVPLIRDQHDINIEPRFVLLAPNLLRTDSEENIFLEAYRVSGPLTVNITAHNFPEKTVQLLEDTVLLNQQNNYHALKTIKVDARLLDREKQGNQYVYLKADFGVHVAEVVVMLSFHSGYIFIQTDKPLYNPGDAVRYRTFVSTPAFSAFSSSVSIEIQNPDGIVIHGLPRTMASNGIFAEEYRLADIANEGMWKIIAKFDNRPENQFSSEFEVRKYVLPAFNVTLAPRKAYFSLLDTELVVDITASYLYGKPVEGTAYVAFGVEVNKEKRRLPHTMKLLTDLQHGSAVLTIDDIRKVFPNIRDLVGSLIYVKASVLTSTGSDLVEAERTGIKIVESPYKIYFSNTPQYFKPGLPFDVTVEVSHQDGTPAPNVPFQLNLQDEPVTSHSGTVRLAVNMPAASRSFTLTAQTKKDGLKPEQQARQRIVLSAYEPFNSAYENYLYISAPDRVSAGDSVNFVLNFKSKDEVHKVMIADFTYLVLNKGKIVEAKRVVRERGQEVINIPFLVTKKMIPSFRLVVYYTLPWQTQTEIVADSVRVDVEDTCVGTLSVGKEDGSRFKEYQPGKSFEFQKEPVHPGQYLGRGGEERHGLHSRRGQGQQGVFTDAGLLFYSNNARKTTMRQSVQCLKRTRRRRSVRMLQHRSALESQYQDATLKRCCLDGMREIPMDYTCVRRSHYVTEGWECVRAFLHCCSQYRGAPTTVPPTTTALPMPTSFIRHVAIERHMEIPMLSARRLSVPEAKVEGVRVREFEFDEDDEEEDVEDVDDVVDERSVYVRSKFFETWLWYEVNLPNTTEQVKIDGSFFNLAQLSVESALPDSITEWGILAVSSSADTGFCVARPYNIKSRKVFFVDLRLPRSVARNEQVEVKAVLHNYSDEDMEVIVILYKTEDICSVAFTDNHKQTVTLPAQSSRAIPYTIMPLKAGELDMELKALARDYLGSDGVRKKLRVVVEGIQKTRVQSFILNPSLRGDKDGKQVVRVESIGLDSLVPNSSPETYINVRGSLIADAIDNSISDDALGSLIRMPGGCVEQNLATITLPLIATHYLDKAQQWESVGVQRRLDALTYIKRGYERQLAYRKKDDSYPPYSKEGASTWITAYTVKVFSMAYPIIPVIDDHVCGPLLYLLRERQLPTGVFTEDTPVYDATITGGVGGTESTVTLTAFVMIAMAEAKAVVTCKDPNNPDIDVERRLGQEAAGRLRRLLPEVQRPYTAAIAAYALALVDPRDGRPLLELEKTASPDKTHWPDRENELFTLEATGYALLALVKMGQMERAALPFQWLNDRRRLGGGFGSTQSTMVVLQALAEYLIHKPPPQDLNLRVALSQPGRSDTVWTFQPKTAYVARSAKATIDQTFTLEASGNGQGVLEVVTFYNQLPDVHEKESCGAFDLDVTVKESQDRKTSEDTEGSYRLNINVRSRQQSEVRMVVLDITLPTGFVPDNKDLEMLANSVDRYINNFEIVDGLSDRGSLIIHLFKVSNKETESISFRLLQKFKVRLIQPSSVTVYEYYNPDHRCIKFYNPVAEEAELQRICSNDTCHCAEGNCAVAKRWGKPVDDFTREDEACSGIHHVYKVKVSKVSRSQYDRYEMEILLVIKEGTDEGVQASDRRIFISHSGCREGLDLQEGKEYLIMGPPADIWHQDSSTNRYTYTLGKKSWVEQWPTEAECRSDSGLAKRCTQLAMLTSDLMEKGCLS</sequence>
<dbReference type="InterPro" id="IPR001599">
    <property type="entry name" value="Macroglobln_a2"/>
</dbReference>
<gene>
    <name evidence="8" type="ORF">ANANG_G00033130</name>
</gene>
<dbReference type="Gene3D" id="2.40.50.120">
    <property type="match status" value="1"/>
</dbReference>
<dbReference type="Gene3D" id="2.20.130.20">
    <property type="match status" value="1"/>
</dbReference>
<dbReference type="Gene3D" id="1.50.10.20">
    <property type="match status" value="1"/>
</dbReference>
<keyword evidence="3" id="KW-1015">Disulfide bond</keyword>
<feature type="region of interest" description="Disordered" evidence="4">
    <location>
        <begin position="620"/>
        <end position="639"/>
    </location>
</feature>
<dbReference type="PROSITE" id="PS50189">
    <property type="entry name" value="NTR"/>
    <property type="match status" value="1"/>
</dbReference>
<dbReference type="Gene3D" id="6.20.50.160">
    <property type="match status" value="1"/>
</dbReference>
<dbReference type="InterPro" id="IPR008930">
    <property type="entry name" value="Terpenoid_cyclase/PrenylTrfase"/>
</dbReference>
<dbReference type="SMART" id="SM01419">
    <property type="entry name" value="Thiol-ester_cl"/>
    <property type="match status" value="1"/>
</dbReference>
<dbReference type="GO" id="GO:0004866">
    <property type="term" value="F:endopeptidase inhibitor activity"/>
    <property type="evidence" value="ECO:0007669"/>
    <property type="project" value="InterPro"/>
</dbReference>
<dbReference type="InterPro" id="IPR040839">
    <property type="entry name" value="MG4"/>
</dbReference>
<protein>
    <submittedName>
        <fullName evidence="8">Uncharacterized protein</fullName>
    </submittedName>
</protein>
<dbReference type="SUPFAM" id="SSF48239">
    <property type="entry name" value="Terpenoid cyclases/Protein prenyltransferases"/>
    <property type="match status" value="1"/>
</dbReference>
<dbReference type="Pfam" id="PF21308">
    <property type="entry name" value="C3_CUB2"/>
    <property type="match status" value="1"/>
</dbReference>
<evidence type="ECO:0000313" key="9">
    <source>
        <dbReference type="Proteomes" id="UP001044222"/>
    </source>
</evidence>
<dbReference type="Gene3D" id="2.60.40.10">
    <property type="entry name" value="Immunoglobulins"/>
    <property type="match status" value="2"/>
</dbReference>
<dbReference type="Pfam" id="PF07703">
    <property type="entry name" value="A2M_BRD"/>
    <property type="match status" value="1"/>
</dbReference>
<dbReference type="InterPro" id="IPR008993">
    <property type="entry name" value="TIMP-like_OB-fold"/>
</dbReference>
<dbReference type="SMART" id="SM01359">
    <property type="entry name" value="A2M_N_2"/>
    <property type="match status" value="1"/>
</dbReference>
<evidence type="ECO:0000313" key="8">
    <source>
        <dbReference type="EMBL" id="KAG5854025.1"/>
    </source>
</evidence>
<keyword evidence="2" id="KW-0964">Secreted</keyword>
<feature type="signal peptide" evidence="5">
    <location>
        <begin position="1"/>
        <end position="20"/>
    </location>
</feature>
<keyword evidence="5" id="KW-0732">Signal</keyword>
<dbReference type="SUPFAM" id="SSF47686">
    <property type="entry name" value="Anaphylotoxins (complement system)"/>
    <property type="match status" value="1"/>
</dbReference>
<dbReference type="Gene3D" id="2.60.40.1930">
    <property type="match status" value="3"/>
</dbReference>
<dbReference type="Gene3D" id="2.60.120.1540">
    <property type="match status" value="1"/>
</dbReference>
<evidence type="ECO:0000256" key="3">
    <source>
        <dbReference type="ARBA" id="ARBA00023157"/>
    </source>
</evidence>
<dbReference type="FunFam" id="2.60.40.1940:FF:000001">
    <property type="entry name" value="Complement component C3"/>
    <property type="match status" value="1"/>
</dbReference>
<dbReference type="InterPro" id="IPR048848">
    <property type="entry name" value="C3_CUB2"/>
</dbReference>
<dbReference type="InterPro" id="IPR018081">
    <property type="entry name" value="Anaphylatoxin_comp_syst"/>
</dbReference>
<dbReference type="EMBL" id="JAFIRN010000002">
    <property type="protein sequence ID" value="KAG5854025.1"/>
    <property type="molecule type" value="Genomic_DNA"/>
</dbReference>
<dbReference type="Gene3D" id="1.20.50.70">
    <property type="match status" value="1"/>
</dbReference>
<dbReference type="Pfam" id="PF01821">
    <property type="entry name" value="ANATO"/>
    <property type="match status" value="1"/>
</dbReference>
<dbReference type="Pfam" id="PF07677">
    <property type="entry name" value="A2M_recep"/>
    <property type="match status" value="1"/>
</dbReference>
<dbReference type="Pfam" id="PF00207">
    <property type="entry name" value="A2M"/>
    <property type="match status" value="1"/>
</dbReference>
<dbReference type="PANTHER" id="PTHR11412">
    <property type="entry name" value="MACROGLOBULIN / COMPLEMENT"/>
    <property type="match status" value="1"/>
</dbReference>
<accession>A0A9D3S415</accession>
<keyword evidence="9" id="KW-1185">Reference proteome</keyword>
<comment type="caution">
    <text evidence="8">The sequence shown here is derived from an EMBL/GenBank/DDBJ whole genome shotgun (WGS) entry which is preliminary data.</text>
</comment>
<dbReference type="SMART" id="SM00643">
    <property type="entry name" value="C345C"/>
    <property type="match status" value="1"/>
</dbReference>
<evidence type="ECO:0000259" key="7">
    <source>
        <dbReference type="PROSITE" id="PS50189"/>
    </source>
</evidence>
<name>A0A9D3S415_ANGAN</name>
<dbReference type="InterPro" id="IPR018933">
    <property type="entry name" value="Netrin_module_non-TIMP"/>
</dbReference>
<evidence type="ECO:0000256" key="5">
    <source>
        <dbReference type="SAM" id="SignalP"/>
    </source>
</evidence>
<dbReference type="Pfam" id="PF17789">
    <property type="entry name" value="MG4"/>
    <property type="match status" value="1"/>
</dbReference>
<dbReference type="SMR" id="A0A9D3S415"/>
<dbReference type="Gene3D" id="1.20.91.20">
    <property type="entry name" value="Anaphylotoxins (complement system)"/>
    <property type="match status" value="1"/>
</dbReference>
<organism evidence="8 9">
    <name type="scientific">Anguilla anguilla</name>
    <name type="common">European freshwater eel</name>
    <name type="synonym">Muraena anguilla</name>
    <dbReference type="NCBI Taxonomy" id="7936"/>
    <lineage>
        <taxon>Eukaryota</taxon>
        <taxon>Metazoa</taxon>
        <taxon>Chordata</taxon>
        <taxon>Craniata</taxon>
        <taxon>Vertebrata</taxon>
        <taxon>Euteleostomi</taxon>
        <taxon>Actinopterygii</taxon>
        <taxon>Neopterygii</taxon>
        <taxon>Teleostei</taxon>
        <taxon>Anguilliformes</taxon>
        <taxon>Anguillidae</taxon>
        <taxon>Anguilla</taxon>
    </lineage>
</organism>
<evidence type="ECO:0000259" key="6">
    <source>
        <dbReference type="PROSITE" id="PS01178"/>
    </source>
</evidence>
<dbReference type="SMART" id="SM00104">
    <property type="entry name" value="ANATO"/>
    <property type="match status" value="1"/>
</dbReference>
<evidence type="ECO:0000256" key="4">
    <source>
        <dbReference type="SAM" id="MobiDB-lite"/>
    </source>
</evidence>
<feature type="chain" id="PRO_5039213968" evidence="5">
    <location>
        <begin position="21"/>
        <end position="1732"/>
    </location>
</feature>
<comment type="subcellular location">
    <subcellularLocation>
        <location evidence="1">Secreted</location>
    </subcellularLocation>
</comment>
<dbReference type="SUPFAM" id="SSF49410">
    <property type="entry name" value="Alpha-macroglobulin receptor domain"/>
    <property type="match status" value="1"/>
</dbReference>
<dbReference type="Proteomes" id="UP001044222">
    <property type="component" value="Unassembled WGS sequence"/>
</dbReference>
<dbReference type="SMART" id="SM01361">
    <property type="entry name" value="A2M_recep"/>
    <property type="match status" value="1"/>
</dbReference>
<dbReference type="SMART" id="SM01360">
    <property type="entry name" value="A2M"/>
    <property type="match status" value="1"/>
</dbReference>
<dbReference type="InterPro" id="IPR041425">
    <property type="entry name" value="C3/4/5_MG1"/>
</dbReference>
<dbReference type="InterPro" id="IPR001134">
    <property type="entry name" value="Netrin_domain"/>
</dbReference>
<dbReference type="InterPro" id="IPR041555">
    <property type="entry name" value="MG3"/>
</dbReference>
<dbReference type="PANTHER" id="PTHR11412:SF167">
    <property type="entry name" value="COMPLEMENT COMPONENT C3B, TANDEM DUPLICATE 1 ISOFORM X1-RELATED"/>
    <property type="match status" value="1"/>
</dbReference>
<dbReference type="GO" id="GO:0005615">
    <property type="term" value="C:extracellular space"/>
    <property type="evidence" value="ECO:0007669"/>
    <property type="project" value="InterPro"/>
</dbReference>
<dbReference type="InterPro" id="IPR050473">
    <property type="entry name" value="A2M/Complement_sys"/>
</dbReference>
<dbReference type="InterPro" id="IPR036595">
    <property type="entry name" value="A-macroglobulin_rcpt-bd_sf"/>
</dbReference>
<dbReference type="CDD" id="cd02896">
    <property type="entry name" value="complement_C3_C4_C5"/>
    <property type="match status" value="1"/>
</dbReference>
<dbReference type="InterPro" id="IPR009048">
    <property type="entry name" value="A-macroglobulin_rcpt-bd"/>
</dbReference>
<feature type="domain" description="Anaphylatoxin-like" evidence="6">
    <location>
        <begin position="698"/>
        <end position="733"/>
    </location>
</feature>
<dbReference type="Pfam" id="PF01835">
    <property type="entry name" value="MG2"/>
    <property type="match status" value="1"/>
</dbReference>
<dbReference type="InterPro" id="IPR002890">
    <property type="entry name" value="MG2"/>
</dbReference>
<dbReference type="Pfam" id="PF01759">
    <property type="entry name" value="NTR"/>
    <property type="match status" value="1"/>
</dbReference>
<proteinExistence type="predicted"/>
<dbReference type="Gene3D" id="2.60.40.690">
    <property type="entry name" value="Alpha-macroglobulin, receptor-binding domain"/>
    <property type="match status" value="1"/>
</dbReference>
<dbReference type="Gene3D" id="2.60.40.1940">
    <property type="match status" value="1"/>
</dbReference>
<evidence type="ECO:0000256" key="1">
    <source>
        <dbReference type="ARBA" id="ARBA00004613"/>
    </source>
</evidence>
<dbReference type="InterPro" id="IPR013783">
    <property type="entry name" value="Ig-like_fold"/>
</dbReference>
<dbReference type="InterPro" id="IPR047565">
    <property type="entry name" value="Alpha-macroglob_thiol-ester_cl"/>
</dbReference>
<dbReference type="Pfam" id="PF17790">
    <property type="entry name" value="MG1"/>
    <property type="match status" value="1"/>
</dbReference>
<dbReference type="Pfam" id="PF07678">
    <property type="entry name" value="TED_complement"/>
    <property type="match status" value="1"/>
</dbReference>
<dbReference type="Pfam" id="PF17791">
    <property type="entry name" value="MG3"/>
    <property type="match status" value="1"/>
</dbReference>
<evidence type="ECO:0000256" key="2">
    <source>
        <dbReference type="ARBA" id="ARBA00022525"/>
    </source>
</evidence>
<dbReference type="SUPFAM" id="SSF50242">
    <property type="entry name" value="TIMP-like"/>
    <property type="match status" value="1"/>
</dbReference>